<feature type="region of interest" description="Disordered" evidence="3">
    <location>
        <begin position="417"/>
        <end position="489"/>
    </location>
</feature>
<keyword evidence="1 2" id="KW-0694">RNA-binding</keyword>
<feature type="domain" description="RRM" evidence="4">
    <location>
        <begin position="303"/>
        <end position="379"/>
    </location>
</feature>
<dbReference type="InterPro" id="IPR018222">
    <property type="entry name" value="Nuclear_transport_factor_2_euk"/>
</dbReference>
<dbReference type="Pfam" id="PF00076">
    <property type="entry name" value="RRM_1"/>
    <property type="match status" value="1"/>
</dbReference>
<dbReference type="CDD" id="cd00780">
    <property type="entry name" value="NTF2"/>
    <property type="match status" value="1"/>
</dbReference>
<dbReference type="SMART" id="SM00360">
    <property type="entry name" value="RRM"/>
    <property type="match status" value="1"/>
</dbReference>
<sequence>MATQAVECPASTVPTAQIVGNAFVDQYYHILHHSPEQVYKFYQDSSVLSRQEANGMISSVTTMQAINEKILSLDSINYKAEIKTADAQNSHQRGVILLVTGCLTGRDNVTKNFTQTFFLAPQEKGYFVLNDIFRYIEENEPLESSSKSVNGADGSTPVVLSSDPEHIPVPDHSTFDPATIAASEEQNIAEVCDPSDNEEDSVIEEEVVDEAITHQNQNETAAVDLSDVPATLDEKKSYASIVKVNKASTGATVVYAPTRRTQVVTAKSEQPLLGSEKTSGPPETLDSSNYNAPEHYDAHEEGYSIYVRNLPSIATPAQLEEAFRTFGLIKNNGIQVRSNKQGFCFGFVEFESNSSMQNAIKASPITIGGRQAVVEEKRTTSRGKSCCNSFHLKHTVVNFNLLTVKIDTFFPAVGSSRGRYPSGRGGFRSENFRGRGSNYGGRSYGRNDSRNQSEFPFRPKGPPRNVETYRRVDHSENSRRGGTNKDVSA</sequence>
<dbReference type="InterPro" id="IPR032710">
    <property type="entry name" value="NTF2-like_dom_sf"/>
</dbReference>
<dbReference type="FunFam" id="3.10.450.50:FF:000003">
    <property type="entry name" value="Nuclear transport factor 2 family protein"/>
    <property type="match status" value="1"/>
</dbReference>
<dbReference type="EMBL" id="NQVE01000203">
    <property type="protein sequence ID" value="RAL39142.1"/>
    <property type="molecule type" value="Genomic_DNA"/>
</dbReference>
<organism evidence="6 7">
    <name type="scientific">Cuscuta australis</name>
    <dbReference type="NCBI Taxonomy" id="267555"/>
    <lineage>
        <taxon>Eukaryota</taxon>
        <taxon>Viridiplantae</taxon>
        <taxon>Streptophyta</taxon>
        <taxon>Embryophyta</taxon>
        <taxon>Tracheophyta</taxon>
        <taxon>Spermatophyta</taxon>
        <taxon>Magnoliopsida</taxon>
        <taxon>eudicotyledons</taxon>
        <taxon>Gunneridae</taxon>
        <taxon>Pentapetalae</taxon>
        <taxon>asterids</taxon>
        <taxon>lamiids</taxon>
        <taxon>Solanales</taxon>
        <taxon>Convolvulaceae</taxon>
        <taxon>Cuscuteae</taxon>
        <taxon>Cuscuta</taxon>
        <taxon>Cuscuta subgen. Grammica</taxon>
        <taxon>Cuscuta sect. Cleistogrammica</taxon>
    </lineage>
</organism>
<dbReference type="AlphaFoldDB" id="A0A328D068"/>
<dbReference type="SUPFAM" id="SSF54928">
    <property type="entry name" value="RNA-binding domain, RBD"/>
    <property type="match status" value="1"/>
</dbReference>
<dbReference type="InterPro" id="IPR039539">
    <property type="entry name" value="Ras_GTPase_bind_prot"/>
</dbReference>
<dbReference type="InterPro" id="IPR035979">
    <property type="entry name" value="RBD_domain_sf"/>
</dbReference>
<dbReference type="SUPFAM" id="SSF54427">
    <property type="entry name" value="NTF2-like"/>
    <property type="match status" value="1"/>
</dbReference>
<dbReference type="PROSITE" id="PS50102">
    <property type="entry name" value="RRM"/>
    <property type="match status" value="1"/>
</dbReference>
<dbReference type="InterPro" id="IPR002075">
    <property type="entry name" value="NTF2_dom"/>
</dbReference>
<evidence type="ECO:0000256" key="2">
    <source>
        <dbReference type="PROSITE-ProRule" id="PRU00176"/>
    </source>
</evidence>
<name>A0A328D068_9ASTE</name>
<dbReference type="InterPro" id="IPR000504">
    <property type="entry name" value="RRM_dom"/>
</dbReference>
<evidence type="ECO:0000313" key="7">
    <source>
        <dbReference type="Proteomes" id="UP000249390"/>
    </source>
</evidence>
<evidence type="ECO:0000259" key="4">
    <source>
        <dbReference type="PROSITE" id="PS50102"/>
    </source>
</evidence>
<evidence type="ECO:0000259" key="5">
    <source>
        <dbReference type="PROSITE" id="PS50177"/>
    </source>
</evidence>
<protein>
    <recommendedName>
        <fullName evidence="8">NTF2 domain-containing protein</fullName>
    </recommendedName>
</protein>
<feature type="region of interest" description="Disordered" evidence="3">
    <location>
        <begin position="265"/>
        <end position="285"/>
    </location>
</feature>
<evidence type="ECO:0000256" key="3">
    <source>
        <dbReference type="SAM" id="MobiDB-lite"/>
    </source>
</evidence>
<comment type="caution">
    <text evidence="6">The sequence shown here is derived from an EMBL/GenBank/DDBJ whole genome shotgun (WGS) entry which is preliminary data.</text>
</comment>
<dbReference type="InterPro" id="IPR012677">
    <property type="entry name" value="Nucleotide-bd_a/b_plait_sf"/>
</dbReference>
<proteinExistence type="predicted"/>
<dbReference type="GO" id="GO:1990904">
    <property type="term" value="C:ribonucleoprotein complex"/>
    <property type="evidence" value="ECO:0007669"/>
    <property type="project" value="TreeGrafter"/>
</dbReference>
<dbReference type="Pfam" id="PF02136">
    <property type="entry name" value="NTF2"/>
    <property type="match status" value="1"/>
</dbReference>
<dbReference type="Gene3D" id="3.10.450.50">
    <property type="match status" value="1"/>
</dbReference>
<reference evidence="6 7" key="1">
    <citation type="submission" date="2018-06" db="EMBL/GenBank/DDBJ databases">
        <title>The Genome of Cuscuta australis (Dodder) Provides Insight into the Evolution of Plant Parasitism.</title>
        <authorList>
            <person name="Liu H."/>
        </authorList>
    </citation>
    <scope>NUCLEOTIDE SEQUENCE [LARGE SCALE GENOMIC DNA]</scope>
    <source>
        <strain evidence="7">cv. Yunnan</strain>
        <tissue evidence="6">Vines</tissue>
    </source>
</reference>
<dbReference type="Gene3D" id="3.30.70.330">
    <property type="match status" value="1"/>
</dbReference>
<dbReference type="PANTHER" id="PTHR10693">
    <property type="entry name" value="RAS GTPASE-ACTIVATING PROTEIN-BINDING PROTEIN"/>
    <property type="match status" value="1"/>
</dbReference>
<dbReference type="PANTHER" id="PTHR10693:SF75">
    <property type="entry name" value="NUCLEAR TRANSPORT FACTOR 2"/>
    <property type="match status" value="1"/>
</dbReference>
<dbReference type="Proteomes" id="UP000249390">
    <property type="component" value="Unassembled WGS sequence"/>
</dbReference>
<dbReference type="PROSITE" id="PS50177">
    <property type="entry name" value="NTF2_DOMAIN"/>
    <property type="match status" value="1"/>
</dbReference>
<dbReference type="GO" id="GO:0005829">
    <property type="term" value="C:cytosol"/>
    <property type="evidence" value="ECO:0007669"/>
    <property type="project" value="TreeGrafter"/>
</dbReference>
<gene>
    <name evidence="6" type="ORF">DM860_011628</name>
</gene>
<keyword evidence="7" id="KW-1185">Reference proteome</keyword>
<feature type="domain" description="NTF2" evidence="5">
    <location>
        <begin position="19"/>
        <end position="135"/>
    </location>
</feature>
<feature type="compositionally biased region" description="Basic and acidic residues" evidence="3">
    <location>
        <begin position="467"/>
        <end position="479"/>
    </location>
</feature>
<accession>A0A328D068</accession>
<evidence type="ECO:0000313" key="6">
    <source>
        <dbReference type="EMBL" id="RAL39142.1"/>
    </source>
</evidence>
<dbReference type="CDD" id="cd00590">
    <property type="entry name" value="RRM_SF"/>
    <property type="match status" value="1"/>
</dbReference>
<dbReference type="GO" id="GO:0003729">
    <property type="term" value="F:mRNA binding"/>
    <property type="evidence" value="ECO:0007669"/>
    <property type="project" value="TreeGrafter"/>
</dbReference>
<evidence type="ECO:0008006" key="8">
    <source>
        <dbReference type="Google" id="ProtNLM"/>
    </source>
</evidence>
<evidence type="ECO:0000256" key="1">
    <source>
        <dbReference type="ARBA" id="ARBA00022884"/>
    </source>
</evidence>